<protein>
    <recommendedName>
        <fullName evidence="3">NRDE family protein</fullName>
    </recommendedName>
</protein>
<dbReference type="RefSeq" id="WP_284298628.1">
    <property type="nucleotide sequence ID" value="NZ_BSSV01000004.1"/>
</dbReference>
<accession>A0ABQ6HEP5</accession>
<reference evidence="1 2" key="1">
    <citation type="submission" date="2023-03" db="EMBL/GenBank/DDBJ databases">
        <title>Thalassotalea loyana LMG 22536T draft genome sequence.</title>
        <authorList>
            <person name="Sawabe T."/>
        </authorList>
    </citation>
    <scope>NUCLEOTIDE SEQUENCE [LARGE SCALE GENOMIC DNA]</scope>
    <source>
        <strain evidence="1 2">LMG 22536</strain>
    </source>
</reference>
<evidence type="ECO:0008006" key="3">
    <source>
        <dbReference type="Google" id="ProtNLM"/>
    </source>
</evidence>
<comment type="caution">
    <text evidence="1">The sequence shown here is derived from an EMBL/GenBank/DDBJ whole genome shotgun (WGS) entry which is preliminary data.</text>
</comment>
<evidence type="ECO:0000313" key="2">
    <source>
        <dbReference type="Proteomes" id="UP001157134"/>
    </source>
</evidence>
<keyword evidence="2" id="KW-1185">Reference proteome</keyword>
<proteinExistence type="predicted"/>
<dbReference type="PANTHER" id="PTHR17985:SF8">
    <property type="entry name" value="TRANSPORT AND GOLGI ORGANIZATION PROTEIN 2 HOMOLOG"/>
    <property type="match status" value="1"/>
</dbReference>
<dbReference type="Proteomes" id="UP001157134">
    <property type="component" value="Unassembled WGS sequence"/>
</dbReference>
<name>A0ABQ6HEP5_9GAMM</name>
<dbReference type="EMBL" id="BSSV01000004">
    <property type="protein sequence ID" value="GLX86017.1"/>
    <property type="molecule type" value="Genomic_DNA"/>
</dbReference>
<dbReference type="InterPro" id="IPR008551">
    <property type="entry name" value="TANGO2"/>
</dbReference>
<sequence length="258" mass="29036">MCILFIAVKKHPDYPLIIAANRDEFHARPTKEMHWWKGENLLAGKDTQAGGTWLAITNQGDISALTNYRKLPLVQGNFNSRGKLPLLALRSSSAEINQHLTTEHRQYQGFNLLYGNSQGLMCFDSVKQQFTEIKSGFHSICNGSLDDIWPKMAQGEIALETYVTQNKVIEHDALLSILQNTQRAPDELLPDTGIGLEWERKLSAIKIEGPEYGTRSSCVYTQSVSGKIHVSETTYCPQGKIIKKHTFDWILDIKNATC</sequence>
<evidence type="ECO:0000313" key="1">
    <source>
        <dbReference type="EMBL" id="GLX86017.1"/>
    </source>
</evidence>
<dbReference type="PANTHER" id="PTHR17985">
    <property type="entry name" value="SER/THR-RICH PROTEIN T10 IN DGCR REGION"/>
    <property type="match status" value="1"/>
</dbReference>
<organism evidence="1 2">
    <name type="scientific">Thalassotalea loyana</name>
    <dbReference type="NCBI Taxonomy" id="280483"/>
    <lineage>
        <taxon>Bacteria</taxon>
        <taxon>Pseudomonadati</taxon>
        <taxon>Pseudomonadota</taxon>
        <taxon>Gammaproteobacteria</taxon>
        <taxon>Alteromonadales</taxon>
        <taxon>Colwelliaceae</taxon>
        <taxon>Thalassotalea</taxon>
    </lineage>
</organism>
<dbReference type="Pfam" id="PF05742">
    <property type="entry name" value="TANGO2"/>
    <property type="match status" value="1"/>
</dbReference>
<gene>
    <name evidence="1" type="ORF">tloyanaT_22690</name>
</gene>